<reference evidence="2" key="1">
    <citation type="submission" date="2023-06" db="EMBL/GenBank/DDBJ databases">
        <title>Genomic of Agaribacillus aureum.</title>
        <authorList>
            <person name="Wang G."/>
        </authorList>
    </citation>
    <scope>NUCLEOTIDE SEQUENCE</scope>
    <source>
        <strain evidence="2">BMA12</strain>
    </source>
</reference>
<gene>
    <name evidence="2" type="ORF">QQ020_18255</name>
</gene>
<proteinExistence type="predicted"/>
<accession>A0ABT8LB74</accession>
<feature type="transmembrane region" description="Helical" evidence="1">
    <location>
        <begin position="7"/>
        <end position="25"/>
    </location>
</feature>
<evidence type="ECO:0000313" key="2">
    <source>
        <dbReference type="EMBL" id="MDN5214025.1"/>
    </source>
</evidence>
<dbReference type="Proteomes" id="UP001172083">
    <property type="component" value="Unassembled WGS sequence"/>
</dbReference>
<feature type="transmembrane region" description="Helical" evidence="1">
    <location>
        <begin position="76"/>
        <end position="99"/>
    </location>
</feature>
<keyword evidence="1" id="KW-0472">Membrane</keyword>
<dbReference type="Pfam" id="PF13858">
    <property type="entry name" value="DUF4199"/>
    <property type="match status" value="1"/>
</dbReference>
<feature type="transmembrane region" description="Helical" evidence="1">
    <location>
        <begin position="45"/>
        <end position="64"/>
    </location>
</feature>
<keyword evidence="1" id="KW-1133">Transmembrane helix</keyword>
<evidence type="ECO:0000256" key="1">
    <source>
        <dbReference type="SAM" id="Phobius"/>
    </source>
</evidence>
<protein>
    <submittedName>
        <fullName evidence="2">DUF4199 domain-containing protein</fullName>
    </submittedName>
</protein>
<evidence type="ECO:0000313" key="3">
    <source>
        <dbReference type="Proteomes" id="UP001172083"/>
    </source>
</evidence>
<name>A0ABT8LB74_9BACT</name>
<keyword evidence="3" id="KW-1185">Reference proteome</keyword>
<dbReference type="InterPro" id="IPR025250">
    <property type="entry name" value="DUF4199"/>
</dbReference>
<organism evidence="2 3">
    <name type="scientific">Agaribacillus aureus</name>
    <dbReference type="NCBI Taxonomy" id="3051825"/>
    <lineage>
        <taxon>Bacteria</taxon>
        <taxon>Pseudomonadati</taxon>
        <taxon>Bacteroidota</taxon>
        <taxon>Cytophagia</taxon>
        <taxon>Cytophagales</taxon>
        <taxon>Splendidivirgaceae</taxon>
        <taxon>Agaribacillus</taxon>
    </lineage>
</organism>
<sequence length="178" mass="20174">MNDKKILLKYGLIGGAILVISWFLFSPLWMSDPENMDFDLGELVGYASMIVALSTVFFGVKAYRDKQRNGFISFKDAFLNGLIIVLIASIIYVVGWMIYYPNFMPDFPSQYMNHEEAKMVAEGLSKEVVDQKMEEMKAFMDMYDNPFIMAGMTFLEIFPVGLVIALISALILKKKSGV</sequence>
<keyword evidence="1" id="KW-0812">Transmembrane</keyword>
<dbReference type="EMBL" id="JAUJEB010000004">
    <property type="protein sequence ID" value="MDN5214025.1"/>
    <property type="molecule type" value="Genomic_DNA"/>
</dbReference>
<feature type="transmembrane region" description="Helical" evidence="1">
    <location>
        <begin position="147"/>
        <end position="172"/>
    </location>
</feature>
<comment type="caution">
    <text evidence="2">The sequence shown here is derived from an EMBL/GenBank/DDBJ whole genome shotgun (WGS) entry which is preliminary data.</text>
</comment>
<dbReference type="RefSeq" id="WP_346759362.1">
    <property type="nucleotide sequence ID" value="NZ_JAUJEB010000004.1"/>
</dbReference>